<gene>
    <name evidence="12" type="ORF">PYX00_004720</name>
</gene>
<evidence type="ECO:0000256" key="5">
    <source>
        <dbReference type="ARBA" id="ARBA00022989"/>
    </source>
</evidence>
<comment type="subcellular location">
    <subcellularLocation>
        <location evidence="1">Cell membrane</location>
        <topology evidence="1">Multi-pass membrane protein</topology>
    </subcellularLocation>
    <subcellularLocation>
        <location evidence="8">Membrane</location>
        <topology evidence="8">Multi-pass membrane protein</topology>
    </subcellularLocation>
</comment>
<keyword evidence="6 8" id="KW-0472">Membrane</keyword>
<feature type="domain" description="Anoctamin transmembrane" evidence="10">
    <location>
        <begin position="275"/>
        <end position="855"/>
    </location>
</feature>
<evidence type="ECO:0000313" key="12">
    <source>
        <dbReference type="EMBL" id="KAL0277447.1"/>
    </source>
</evidence>
<feature type="transmembrane region" description="Helical" evidence="8">
    <location>
        <begin position="489"/>
        <end position="515"/>
    </location>
</feature>
<feature type="domain" description="Anoctamin dimerisation" evidence="11">
    <location>
        <begin position="63"/>
        <end position="272"/>
    </location>
</feature>
<evidence type="ECO:0000256" key="1">
    <source>
        <dbReference type="ARBA" id="ARBA00004651"/>
    </source>
</evidence>
<dbReference type="AlphaFoldDB" id="A0AAW2I6Y6"/>
<organism evidence="12">
    <name type="scientific">Menopon gallinae</name>
    <name type="common">poultry shaft louse</name>
    <dbReference type="NCBI Taxonomy" id="328185"/>
    <lineage>
        <taxon>Eukaryota</taxon>
        <taxon>Metazoa</taxon>
        <taxon>Ecdysozoa</taxon>
        <taxon>Arthropoda</taxon>
        <taxon>Hexapoda</taxon>
        <taxon>Insecta</taxon>
        <taxon>Pterygota</taxon>
        <taxon>Neoptera</taxon>
        <taxon>Paraneoptera</taxon>
        <taxon>Psocodea</taxon>
        <taxon>Troctomorpha</taxon>
        <taxon>Phthiraptera</taxon>
        <taxon>Amblycera</taxon>
        <taxon>Menoponidae</taxon>
        <taxon>Menopon</taxon>
    </lineage>
</organism>
<accession>A0AAW2I6Y6</accession>
<feature type="region of interest" description="Disordered" evidence="9">
    <location>
        <begin position="869"/>
        <end position="916"/>
    </location>
</feature>
<comment type="caution">
    <text evidence="12">The sequence shown here is derived from an EMBL/GenBank/DDBJ whole genome shotgun (WGS) entry which is preliminary data.</text>
</comment>
<evidence type="ECO:0000256" key="6">
    <source>
        <dbReference type="ARBA" id="ARBA00023136"/>
    </source>
</evidence>
<dbReference type="InterPro" id="IPR049452">
    <property type="entry name" value="Anoctamin_TM"/>
</dbReference>
<reference evidence="12" key="1">
    <citation type="journal article" date="2024" name="Gigascience">
        <title>Chromosome-level genome of the poultry shaft louse Menopon gallinae provides insight into the host-switching and adaptive evolution of parasitic lice.</title>
        <authorList>
            <person name="Xu Y."/>
            <person name="Ma L."/>
            <person name="Liu S."/>
            <person name="Liang Y."/>
            <person name="Liu Q."/>
            <person name="He Z."/>
            <person name="Tian L."/>
            <person name="Duan Y."/>
            <person name="Cai W."/>
            <person name="Li H."/>
            <person name="Song F."/>
        </authorList>
    </citation>
    <scope>NUCLEOTIDE SEQUENCE</scope>
    <source>
        <strain evidence="12">Cailab_2023a</strain>
    </source>
</reference>
<dbReference type="EMBL" id="JARGDH010000002">
    <property type="protein sequence ID" value="KAL0277447.1"/>
    <property type="molecule type" value="Genomic_DNA"/>
</dbReference>
<evidence type="ECO:0000256" key="7">
    <source>
        <dbReference type="ARBA" id="ARBA00023180"/>
    </source>
</evidence>
<proteinExistence type="inferred from homology"/>
<name>A0AAW2I6Y6_9NEOP</name>
<keyword evidence="7" id="KW-0325">Glycoprotein</keyword>
<evidence type="ECO:0000259" key="10">
    <source>
        <dbReference type="Pfam" id="PF04547"/>
    </source>
</evidence>
<evidence type="ECO:0000256" key="9">
    <source>
        <dbReference type="SAM" id="MobiDB-lite"/>
    </source>
</evidence>
<dbReference type="GO" id="GO:0005254">
    <property type="term" value="F:chloride channel activity"/>
    <property type="evidence" value="ECO:0007669"/>
    <property type="project" value="TreeGrafter"/>
</dbReference>
<feature type="transmembrane region" description="Helical" evidence="8">
    <location>
        <begin position="811"/>
        <end position="841"/>
    </location>
</feature>
<evidence type="ECO:0000256" key="3">
    <source>
        <dbReference type="ARBA" id="ARBA00022475"/>
    </source>
</evidence>
<sequence length="916" mass="106970">MEGDDTASLKSALEDESVSHSRLTVYHSAQDLDTPMAHLIEDRGEQLMSKIHVDDNEDSQNMDKSVDFVLVWLEDNKKNGAENKRTCFEGNLANEGLELTEEVLDKFHFVKIHAPTEVLARYCEILKLKMPIKVVEEEEKEEEAFDLVNEVKGWFRMIISFIDFDKKIFPTEESKLTAEFARDKDYLFDIDSPNFFTSTVKSCIIDFILERQRYTDNPSAVYDVGINQLLLDGVYAAAYPLHDGDYRRGNSLRSKLYREWSTLKNWIKIQPIDQIKDYFGIKHALYFAWLGFYTHMLIPASIIGLLCFIYGWITLYNNKLSEDICKAEDIVMCPLCDETCDYWKLSETCTFARLEYLFDNPATIFFATFMSFWSTLYLELWKRHSSALTHRWGLATFDLSAEPPRPGYLASVSSKYRKFVKEKVNVITQLTEPYVPFWKIRVPNIVLSFSIVLLLISTAIGAVFAVVFYRMSAYSAFSFFYSRDDQTSYTYTVIVIPTTAAVINLICVTILNYVYDKLAVYLTELELLRTQTEFEDSLTLKIYLFQFVNYYTSIFYIAFLKGKFVGYPSKYNRIFGFRQEECSPGGCLVELCIQLAIIMVGKQTLNSILEMVVPLFYKMYKEFRVRTGLKKEEFQPYVSVNQWTEDYKLLDWGPRGLFVEYLEMIIQYGFITIFVAAFPLAPLFALINNILEMRLDAQKFLKFYRRPVPRRVKNIGVWYTILDVLNRISVITNALIIAFSTNFIPRLVYMMIVSEDHSDTGFLNYTLAYFDTKDFEVRTGSHSRSPNVTMCRYSEYREPPWADRPYKKTLIFWHILAARLAFIVVFQNVVSFVTLAIDWLIPDISRKLKDEMKKETFLTNEIIIKQERDRAMKQRSKSPVVRERKKLGRNGALNDRRHTGDWHSQDFQSNHVESQL</sequence>
<dbReference type="Pfam" id="PF04547">
    <property type="entry name" value="Anoctamin"/>
    <property type="match status" value="1"/>
</dbReference>
<dbReference type="GO" id="GO:0046983">
    <property type="term" value="F:protein dimerization activity"/>
    <property type="evidence" value="ECO:0007669"/>
    <property type="project" value="InterPro"/>
</dbReference>
<dbReference type="EMBL" id="JARGDH010000002">
    <property type="protein sequence ID" value="KAL0277449.1"/>
    <property type="molecule type" value="Genomic_DNA"/>
</dbReference>
<evidence type="ECO:0000256" key="8">
    <source>
        <dbReference type="RuleBase" id="RU280814"/>
    </source>
</evidence>
<dbReference type="PANTHER" id="PTHR12308">
    <property type="entry name" value="ANOCTAMIN"/>
    <property type="match status" value="1"/>
</dbReference>
<comment type="similarity">
    <text evidence="2 8">Belongs to the anoctamin family.</text>
</comment>
<dbReference type="Pfam" id="PF16178">
    <property type="entry name" value="Anoct_dimer"/>
    <property type="match status" value="1"/>
</dbReference>
<feature type="compositionally biased region" description="Polar residues" evidence="9">
    <location>
        <begin position="905"/>
        <end position="916"/>
    </location>
</feature>
<evidence type="ECO:0000256" key="2">
    <source>
        <dbReference type="ARBA" id="ARBA00009671"/>
    </source>
</evidence>
<dbReference type="InterPro" id="IPR007632">
    <property type="entry name" value="Anoctamin"/>
</dbReference>
<feature type="transmembrane region" description="Helical" evidence="8">
    <location>
        <begin position="445"/>
        <end position="469"/>
    </location>
</feature>
<dbReference type="InterPro" id="IPR032394">
    <property type="entry name" value="Anoct_dimer"/>
</dbReference>
<feature type="transmembrane region" description="Helical" evidence="8">
    <location>
        <begin position="284"/>
        <end position="313"/>
    </location>
</feature>
<protein>
    <recommendedName>
        <fullName evidence="8">Anoctamin</fullName>
    </recommendedName>
</protein>
<keyword evidence="3" id="KW-1003">Cell membrane</keyword>
<dbReference type="PANTHER" id="PTHR12308:SF83">
    <property type="entry name" value="ANOCTAMIN"/>
    <property type="match status" value="1"/>
</dbReference>
<feature type="transmembrane region" description="Helical" evidence="8">
    <location>
        <begin position="538"/>
        <end position="559"/>
    </location>
</feature>
<dbReference type="GO" id="GO:0005886">
    <property type="term" value="C:plasma membrane"/>
    <property type="evidence" value="ECO:0007669"/>
    <property type="project" value="UniProtKB-SubCell"/>
</dbReference>
<feature type="transmembrane region" description="Helical" evidence="8">
    <location>
        <begin position="362"/>
        <end position="381"/>
    </location>
</feature>
<evidence type="ECO:0000259" key="11">
    <source>
        <dbReference type="Pfam" id="PF16178"/>
    </source>
</evidence>
<keyword evidence="5 8" id="KW-1133">Transmembrane helix</keyword>
<evidence type="ECO:0000256" key="4">
    <source>
        <dbReference type="ARBA" id="ARBA00022692"/>
    </source>
</evidence>
<feature type="transmembrane region" description="Helical" evidence="8">
    <location>
        <begin position="712"/>
        <end position="739"/>
    </location>
</feature>
<feature type="compositionally biased region" description="Basic and acidic residues" evidence="9">
    <location>
        <begin position="894"/>
        <end position="904"/>
    </location>
</feature>
<feature type="transmembrane region" description="Helical" evidence="8">
    <location>
        <begin position="665"/>
        <end position="691"/>
    </location>
</feature>
<keyword evidence="4 8" id="KW-0812">Transmembrane</keyword>